<feature type="region of interest" description="Disordered" evidence="1">
    <location>
        <begin position="87"/>
        <end position="122"/>
    </location>
</feature>
<organism evidence="2 3">
    <name type="scientific">Peronospora destructor</name>
    <dbReference type="NCBI Taxonomy" id="86335"/>
    <lineage>
        <taxon>Eukaryota</taxon>
        <taxon>Sar</taxon>
        <taxon>Stramenopiles</taxon>
        <taxon>Oomycota</taxon>
        <taxon>Peronosporomycetes</taxon>
        <taxon>Peronosporales</taxon>
        <taxon>Peronosporaceae</taxon>
        <taxon>Peronospora</taxon>
    </lineage>
</organism>
<comment type="caution">
    <text evidence="2">The sequence shown here is derived from an EMBL/GenBank/DDBJ whole genome shotgun (WGS) entry which is preliminary data.</text>
</comment>
<proteinExistence type="predicted"/>
<reference evidence="2" key="1">
    <citation type="submission" date="2022-12" db="EMBL/GenBank/DDBJ databases">
        <authorList>
            <person name="Webb A."/>
        </authorList>
    </citation>
    <scope>NUCLEOTIDE SEQUENCE</scope>
    <source>
        <strain evidence="2">Pd1</strain>
    </source>
</reference>
<evidence type="ECO:0000256" key="1">
    <source>
        <dbReference type="SAM" id="MobiDB-lite"/>
    </source>
</evidence>
<evidence type="ECO:0000313" key="3">
    <source>
        <dbReference type="Proteomes" id="UP001162029"/>
    </source>
</evidence>
<sequence>MPAVACEALPNCRRKRRKGKEVGLVHIETEARGSRVKLNRLDKDGSLPEIPQEAGAVISEGQKVVGFSRLAHLQTQMGSELARVPVDEDADKSAAEESHHVVAENSPEAHVLQNKPQGRPKDTIKRLGKVKKDSPSEWPALTLSQRLKVLKSKERVTDRAPVYKPGLVRVEEARENGTKTPSQNLGAEFGVMIKQRDRTVVTGATAVVEGKSGASSRGNSSSNSVY</sequence>
<dbReference type="AlphaFoldDB" id="A0AAV0UKZ4"/>
<dbReference type="Proteomes" id="UP001162029">
    <property type="component" value="Unassembled WGS sequence"/>
</dbReference>
<protein>
    <submittedName>
        <fullName evidence="2">Uncharacterized protein</fullName>
    </submittedName>
</protein>
<name>A0AAV0UKZ4_9STRA</name>
<accession>A0AAV0UKZ4</accession>
<gene>
    <name evidence="2" type="ORF">PDE001_LOCUS6512</name>
</gene>
<feature type="compositionally biased region" description="Basic and acidic residues" evidence="1">
    <location>
        <begin position="91"/>
        <end position="102"/>
    </location>
</feature>
<dbReference type="EMBL" id="CANTFM010001220">
    <property type="protein sequence ID" value="CAI5737127.1"/>
    <property type="molecule type" value="Genomic_DNA"/>
</dbReference>
<evidence type="ECO:0000313" key="2">
    <source>
        <dbReference type="EMBL" id="CAI5737127.1"/>
    </source>
</evidence>
<keyword evidence="3" id="KW-1185">Reference proteome</keyword>